<dbReference type="Pfam" id="PF23262">
    <property type="entry name" value="NFD4_C"/>
    <property type="match status" value="1"/>
</dbReference>
<dbReference type="GO" id="GO:0016020">
    <property type="term" value="C:membrane"/>
    <property type="evidence" value="ECO:0007669"/>
    <property type="project" value="UniProtKB-SubCell"/>
</dbReference>
<evidence type="ECO:0008006" key="10">
    <source>
        <dbReference type="Google" id="ProtNLM"/>
    </source>
</evidence>
<gene>
    <name evidence="8" type="ORF">RND81_14G181600</name>
</gene>
<keyword evidence="9" id="KW-1185">Reference proteome</keyword>
<dbReference type="Pfam" id="PF06813">
    <property type="entry name" value="Nodulin-like"/>
    <property type="match status" value="1"/>
</dbReference>
<proteinExistence type="predicted"/>
<dbReference type="EMBL" id="JBDFQZ010000014">
    <property type="protein sequence ID" value="KAK9666389.1"/>
    <property type="molecule type" value="Genomic_DNA"/>
</dbReference>
<dbReference type="Gene3D" id="1.20.1250.20">
    <property type="entry name" value="MFS general substrate transporter like domains"/>
    <property type="match status" value="1"/>
</dbReference>
<feature type="transmembrane region" description="Helical" evidence="5">
    <location>
        <begin position="183"/>
        <end position="205"/>
    </location>
</feature>
<reference evidence="8" key="1">
    <citation type="submission" date="2024-03" db="EMBL/GenBank/DDBJ databases">
        <title>WGS assembly of Saponaria officinalis var. Norfolk2.</title>
        <authorList>
            <person name="Jenkins J."/>
            <person name="Shu S."/>
            <person name="Grimwood J."/>
            <person name="Barry K."/>
            <person name="Goodstein D."/>
            <person name="Schmutz J."/>
            <person name="Leebens-Mack J."/>
            <person name="Osbourn A."/>
        </authorList>
    </citation>
    <scope>NUCLEOTIDE SEQUENCE [LARGE SCALE GENOMIC DNA]</scope>
    <source>
        <strain evidence="8">JIC</strain>
    </source>
</reference>
<feature type="transmembrane region" description="Helical" evidence="5">
    <location>
        <begin position="86"/>
        <end position="107"/>
    </location>
</feature>
<dbReference type="AlphaFoldDB" id="A0AAW1GRC2"/>
<evidence type="ECO:0000259" key="7">
    <source>
        <dbReference type="Pfam" id="PF23262"/>
    </source>
</evidence>
<evidence type="ECO:0000313" key="9">
    <source>
        <dbReference type="Proteomes" id="UP001443914"/>
    </source>
</evidence>
<feature type="transmembrane region" description="Helical" evidence="5">
    <location>
        <begin position="20"/>
        <end position="41"/>
    </location>
</feature>
<evidence type="ECO:0000256" key="2">
    <source>
        <dbReference type="ARBA" id="ARBA00022692"/>
    </source>
</evidence>
<dbReference type="InterPro" id="IPR056555">
    <property type="entry name" value="NFD4_C"/>
</dbReference>
<dbReference type="CDD" id="cd17354">
    <property type="entry name" value="MFS_Mch1p_like"/>
    <property type="match status" value="1"/>
</dbReference>
<evidence type="ECO:0000256" key="3">
    <source>
        <dbReference type="ARBA" id="ARBA00022989"/>
    </source>
</evidence>
<feature type="transmembrane region" description="Helical" evidence="5">
    <location>
        <begin position="152"/>
        <end position="177"/>
    </location>
</feature>
<sequence>MVAVGGSNKLVKFVAQVLKGRWFMVFSTLLVMSTAGATYMFGLYSPDIKSSLGYDQSTLNLLSFFKDLGGNVGVLAGLLMEIAPPWVVLVFGAVLNFFGYLMIWLAVTSRISKPAVWQMCLYIGIGANSQAFANTSALVTCVKNFPESRGMVLGLLKGFVGLSGAIITQLYLAFYGAHNSKALILFIAWLPALNSLAFLSTIRFIKIVRHKNEPKVFYEMLYFSLGLVGFLMVVIILQDLMTFPRSGYIACGIAVLVLLFSPLVTVVKEEYKQLKWSRDEISSVSEVDLTGNGLQISLPKAEPTVPKESALNGVQPRKVDSWFENIFRHPSRGEDYSILQAVFSLDMLIVIVVTVCLAGGTLTAIDNLGQIGASLGYPKKSINVFISLVSIWNYLGRVVSGFLSEHLLHKYKFPRPLLLTLTLLLSCMGHLFIAFNIPNGLYVASVIIGFCFGAQWPLFSAIISEIFGLRHYSTLFNVGAIASPLGSYVLNVRVTGRLYDNEARKQMIELGRPKKNGQELDCNGPQCFKLAFLIITVVTFFGMFISLILVVRTRKFYKSDIYRKFREEEGKKLEANEEGN</sequence>
<feature type="transmembrane region" description="Helical" evidence="5">
    <location>
        <begin position="416"/>
        <end position="435"/>
    </location>
</feature>
<dbReference type="SUPFAM" id="SSF103473">
    <property type="entry name" value="MFS general substrate transporter"/>
    <property type="match status" value="1"/>
</dbReference>
<accession>A0AAW1GRC2</accession>
<keyword evidence="4 5" id="KW-0472">Membrane</keyword>
<feature type="transmembrane region" description="Helical" evidence="5">
    <location>
        <begin position="338"/>
        <end position="362"/>
    </location>
</feature>
<organism evidence="8 9">
    <name type="scientific">Saponaria officinalis</name>
    <name type="common">Common soapwort</name>
    <name type="synonym">Lychnis saponaria</name>
    <dbReference type="NCBI Taxonomy" id="3572"/>
    <lineage>
        <taxon>Eukaryota</taxon>
        <taxon>Viridiplantae</taxon>
        <taxon>Streptophyta</taxon>
        <taxon>Embryophyta</taxon>
        <taxon>Tracheophyta</taxon>
        <taxon>Spermatophyta</taxon>
        <taxon>Magnoliopsida</taxon>
        <taxon>eudicotyledons</taxon>
        <taxon>Gunneridae</taxon>
        <taxon>Pentapetalae</taxon>
        <taxon>Caryophyllales</taxon>
        <taxon>Caryophyllaceae</taxon>
        <taxon>Caryophylleae</taxon>
        <taxon>Saponaria</taxon>
    </lineage>
</organism>
<dbReference type="PANTHER" id="PTHR21576:SF84">
    <property type="entry name" value="FAMILY PROTEIN, PUTATIVE, EXPRESSED-RELATED"/>
    <property type="match status" value="1"/>
</dbReference>
<feature type="transmembrane region" description="Helical" evidence="5">
    <location>
        <begin position="382"/>
        <end position="404"/>
    </location>
</feature>
<evidence type="ECO:0000256" key="5">
    <source>
        <dbReference type="SAM" id="Phobius"/>
    </source>
</evidence>
<feature type="transmembrane region" description="Helical" evidence="5">
    <location>
        <begin position="441"/>
        <end position="463"/>
    </location>
</feature>
<evidence type="ECO:0000256" key="1">
    <source>
        <dbReference type="ARBA" id="ARBA00004141"/>
    </source>
</evidence>
<feature type="transmembrane region" description="Helical" evidence="5">
    <location>
        <begin position="217"/>
        <end position="241"/>
    </location>
</feature>
<name>A0AAW1GRC2_SAPOF</name>
<dbReference type="Proteomes" id="UP001443914">
    <property type="component" value="Unassembled WGS sequence"/>
</dbReference>
<feature type="transmembrane region" description="Helical" evidence="5">
    <location>
        <begin position="247"/>
        <end position="267"/>
    </location>
</feature>
<evidence type="ECO:0000256" key="4">
    <source>
        <dbReference type="ARBA" id="ARBA00023136"/>
    </source>
</evidence>
<evidence type="ECO:0000313" key="8">
    <source>
        <dbReference type="EMBL" id="KAK9666389.1"/>
    </source>
</evidence>
<comment type="subcellular location">
    <subcellularLocation>
        <location evidence="1">Membrane</location>
        <topology evidence="1">Multi-pass membrane protein</topology>
    </subcellularLocation>
</comment>
<evidence type="ECO:0000259" key="6">
    <source>
        <dbReference type="Pfam" id="PF06813"/>
    </source>
</evidence>
<dbReference type="InterPro" id="IPR010658">
    <property type="entry name" value="Nodulin-like"/>
</dbReference>
<keyword evidence="3 5" id="KW-1133">Transmembrane helix</keyword>
<feature type="domain" description="NFD4 C-terminal" evidence="7">
    <location>
        <begin position="357"/>
        <end position="557"/>
    </location>
</feature>
<protein>
    <recommendedName>
        <fullName evidence="10">Nodulin-like domain-containing protein</fullName>
    </recommendedName>
</protein>
<dbReference type="InterPro" id="IPR036259">
    <property type="entry name" value="MFS_trans_sf"/>
</dbReference>
<feature type="transmembrane region" description="Helical" evidence="5">
    <location>
        <begin position="530"/>
        <end position="551"/>
    </location>
</feature>
<comment type="caution">
    <text evidence="8">The sequence shown here is derived from an EMBL/GenBank/DDBJ whole genome shotgun (WGS) entry which is preliminary data.</text>
</comment>
<feature type="transmembrane region" description="Helical" evidence="5">
    <location>
        <begin position="475"/>
        <end position="494"/>
    </location>
</feature>
<feature type="domain" description="Nodulin-like" evidence="6">
    <location>
        <begin position="21"/>
        <end position="266"/>
    </location>
</feature>
<dbReference type="PANTHER" id="PTHR21576">
    <property type="entry name" value="UNCHARACTERIZED NODULIN-LIKE PROTEIN"/>
    <property type="match status" value="1"/>
</dbReference>
<keyword evidence="2 5" id="KW-0812">Transmembrane</keyword>